<evidence type="ECO:0000256" key="4">
    <source>
        <dbReference type="ARBA" id="ARBA00023002"/>
    </source>
</evidence>
<dbReference type="InterPro" id="IPR036561">
    <property type="entry name" value="MAM33_sf"/>
</dbReference>
<sequence>MVWLSITVFGSSSMQIGYRHIDCAQAYDNEKEIGSVLKKLFEDGVVKREDLFITSKLWCSNHEPEDVVQALEGTLRDLQLDYVDLYLIHWPVKFKKGSVGFKPENFDQPDIPRTWKAMEALYDSGKARAIGVSNFSSKKLGDLLEVARVPPAVNQVECHPSWQQAKLRAFCQSKGVHLSVSRLIFYYISVRGSPGTTWLKSDVLKNPIVNEVAEKLGKSPAQVALRWGLQMGHSVLPKSVKEERIKENFDIFEWSIPEDLFAKFSEIEQASNLIFYDIAILGNGLKQDWSRGLHLSMRHLGRIGPSRKYGMVRSKQASASVLPLAIRSLGSQRTCRSVISAGLCVEKRNLRHEYCRQLFLPFLRFSTAAGAKPSADESLIRVLESEIDCAEPPTVEDIPSGFPFEIQDNPGERTILLKRKFQDEIIKVEVDAPSIPEVDAEDDDDDQDKNTEDSDNPPSIPLVVNISKGNGQCLEFGITACPDEITIDTLSVKNSEYSEDQLAYEGPDFYDLDENLQKAFHKYLEIRGIKPSTTNFLFDYMANKDNKEYLLWLKNLKSFMER</sequence>
<dbReference type="AlphaFoldDB" id="A0A6A6LXL1"/>
<evidence type="ECO:0000256" key="1">
    <source>
        <dbReference type="ARBA" id="ARBA00007905"/>
    </source>
</evidence>
<dbReference type="InterPro" id="IPR036812">
    <property type="entry name" value="NAD(P)_OxRdtase_dom_sf"/>
</dbReference>
<dbReference type="Gene3D" id="3.10.280.10">
    <property type="entry name" value="Mitochondrial glycoprotein"/>
    <property type="match status" value="1"/>
</dbReference>
<organism evidence="7 8">
    <name type="scientific">Hevea brasiliensis</name>
    <name type="common">Para rubber tree</name>
    <name type="synonym">Siphonia brasiliensis</name>
    <dbReference type="NCBI Taxonomy" id="3981"/>
    <lineage>
        <taxon>Eukaryota</taxon>
        <taxon>Viridiplantae</taxon>
        <taxon>Streptophyta</taxon>
        <taxon>Embryophyta</taxon>
        <taxon>Tracheophyta</taxon>
        <taxon>Spermatophyta</taxon>
        <taxon>Magnoliopsida</taxon>
        <taxon>eudicotyledons</taxon>
        <taxon>Gunneridae</taxon>
        <taxon>Pentapetalae</taxon>
        <taxon>rosids</taxon>
        <taxon>fabids</taxon>
        <taxon>Malpighiales</taxon>
        <taxon>Euphorbiaceae</taxon>
        <taxon>Crotonoideae</taxon>
        <taxon>Micrandreae</taxon>
        <taxon>Hevea</taxon>
    </lineage>
</organism>
<keyword evidence="3" id="KW-0007">Acetylation</keyword>
<dbReference type="FunFam" id="3.10.280.10:FF:000002">
    <property type="entry name" value="Mitochondrial glycoprotein family protein"/>
    <property type="match status" value="1"/>
</dbReference>
<dbReference type="GO" id="GO:0016491">
    <property type="term" value="F:oxidoreductase activity"/>
    <property type="evidence" value="ECO:0007669"/>
    <property type="project" value="UniProtKB-KW"/>
</dbReference>
<feature type="domain" description="NADP-dependent oxidoreductase" evidence="6">
    <location>
        <begin position="15"/>
        <end position="267"/>
    </location>
</feature>
<dbReference type="InterPro" id="IPR003428">
    <property type="entry name" value="MAM33"/>
</dbReference>
<dbReference type="FunFam" id="3.20.20.100:FF:000010">
    <property type="entry name" value="NADPH-dependent aldo-keto reductase, chloroplastic"/>
    <property type="match status" value="1"/>
</dbReference>
<dbReference type="SUPFAM" id="SSF54529">
    <property type="entry name" value="Mitochondrial glycoprotein MAM33-like"/>
    <property type="match status" value="1"/>
</dbReference>
<accession>A0A6A6LXL1</accession>
<evidence type="ECO:0000313" key="7">
    <source>
        <dbReference type="EMBL" id="KAF2306192.1"/>
    </source>
</evidence>
<keyword evidence="4" id="KW-0560">Oxidoreductase</keyword>
<dbReference type="Pfam" id="PF02330">
    <property type="entry name" value="MAM33"/>
    <property type="match status" value="1"/>
</dbReference>
<dbReference type="PROSITE" id="PS00063">
    <property type="entry name" value="ALDOKETO_REDUCTASE_3"/>
    <property type="match status" value="1"/>
</dbReference>
<dbReference type="PROSITE" id="PS00798">
    <property type="entry name" value="ALDOKETO_REDUCTASE_1"/>
    <property type="match status" value="1"/>
</dbReference>
<evidence type="ECO:0000256" key="2">
    <source>
        <dbReference type="ARBA" id="ARBA00022857"/>
    </source>
</evidence>
<dbReference type="Pfam" id="PF00248">
    <property type="entry name" value="Aldo_ket_red"/>
    <property type="match status" value="1"/>
</dbReference>
<evidence type="ECO:0000313" key="8">
    <source>
        <dbReference type="Proteomes" id="UP000467840"/>
    </source>
</evidence>
<comment type="similarity">
    <text evidence="1">Belongs to the aldo/keto reductase family.</text>
</comment>
<dbReference type="InterPro" id="IPR018170">
    <property type="entry name" value="Aldo/ket_reductase_CS"/>
</dbReference>
<dbReference type="Proteomes" id="UP000467840">
    <property type="component" value="Chromosome 9"/>
</dbReference>
<dbReference type="InterPro" id="IPR044498">
    <property type="entry name" value="AKR4C"/>
</dbReference>
<dbReference type="PROSITE" id="PS00062">
    <property type="entry name" value="ALDOKETO_REDUCTASE_2"/>
    <property type="match status" value="1"/>
</dbReference>
<evidence type="ECO:0000256" key="5">
    <source>
        <dbReference type="SAM" id="MobiDB-lite"/>
    </source>
</evidence>
<evidence type="ECO:0000259" key="6">
    <source>
        <dbReference type="Pfam" id="PF00248"/>
    </source>
</evidence>
<keyword evidence="8" id="KW-1185">Reference proteome</keyword>
<dbReference type="CDD" id="cd19125">
    <property type="entry name" value="AKR_AKR4C1-15"/>
    <property type="match status" value="1"/>
</dbReference>
<dbReference type="GO" id="GO:0005759">
    <property type="term" value="C:mitochondrial matrix"/>
    <property type="evidence" value="ECO:0007669"/>
    <property type="project" value="InterPro"/>
</dbReference>
<protein>
    <recommendedName>
        <fullName evidence="6">NADP-dependent oxidoreductase domain-containing protein</fullName>
    </recommendedName>
</protein>
<proteinExistence type="inferred from homology"/>
<evidence type="ECO:0000256" key="3">
    <source>
        <dbReference type="ARBA" id="ARBA00022990"/>
    </source>
</evidence>
<dbReference type="EMBL" id="JAAGAX010000008">
    <property type="protein sequence ID" value="KAF2306192.1"/>
    <property type="molecule type" value="Genomic_DNA"/>
</dbReference>
<dbReference type="PANTHER" id="PTHR11732">
    <property type="entry name" value="ALDO/KETO REDUCTASE"/>
    <property type="match status" value="1"/>
</dbReference>
<gene>
    <name evidence="7" type="ORF">GH714_015139</name>
</gene>
<dbReference type="Gene3D" id="3.20.20.100">
    <property type="entry name" value="NADP-dependent oxidoreductase domain"/>
    <property type="match status" value="1"/>
</dbReference>
<keyword evidence="2" id="KW-0521">NADP</keyword>
<dbReference type="InterPro" id="IPR023210">
    <property type="entry name" value="NADP_OxRdtase_dom"/>
</dbReference>
<dbReference type="SUPFAM" id="SSF51430">
    <property type="entry name" value="NAD(P)-linked oxidoreductase"/>
    <property type="match status" value="1"/>
</dbReference>
<name>A0A6A6LXL1_HEVBR</name>
<reference evidence="7 8" key="1">
    <citation type="journal article" date="2020" name="Mol. Plant">
        <title>The Chromosome-Based Rubber Tree Genome Provides New Insights into Spurge Genome Evolution and Rubber Biosynthesis.</title>
        <authorList>
            <person name="Liu J."/>
            <person name="Shi C."/>
            <person name="Shi C.C."/>
            <person name="Li W."/>
            <person name="Zhang Q.J."/>
            <person name="Zhang Y."/>
            <person name="Li K."/>
            <person name="Lu H.F."/>
            <person name="Shi C."/>
            <person name="Zhu S.T."/>
            <person name="Xiao Z.Y."/>
            <person name="Nan H."/>
            <person name="Yue Y."/>
            <person name="Zhu X.G."/>
            <person name="Wu Y."/>
            <person name="Hong X.N."/>
            <person name="Fan G.Y."/>
            <person name="Tong Y."/>
            <person name="Zhang D."/>
            <person name="Mao C.L."/>
            <person name="Liu Y.L."/>
            <person name="Hao S.J."/>
            <person name="Liu W.Q."/>
            <person name="Lv M.Q."/>
            <person name="Zhang H.B."/>
            <person name="Liu Y."/>
            <person name="Hu-Tang G.R."/>
            <person name="Wang J.P."/>
            <person name="Wang J.H."/>
            <person name="Sun Y.H."/>
            <person name="Ni S.B."/>
            <person name="Chen W.B."/>
            <person name="Zhang X.C."/>
            <person name="Jiao Y.N."/>
            <person name="Eichler E.E."/>
            <person name="Li G.H."/>
            <person name="Liu X."/>
            <person name="Gao L.Z."/>
        </authorList>
    </citation>
    <scope>NUCLEOTIDE SEQUENCE [LARGE SCALE GENOMIC DNA]</scope>
    <source>
        <strain evidence="8">cv. GT1</strain>
        <tissue evidence="7">Leaf</tissue>
    </source>
</reference>
<comment type="caution">
    <text evidence="7">The sequence shown here is derived from an EMBL/GenBank/DDBJ whole genome shotgun (WGS) entry which is preliminary data.</text>
</comment>
<feature type="region of interest" description="Disordered" evidence="5">
    <location>
        <begin position="432"/>
        <end position="460"/>
    </location>
</feature>
<feature type="compositionally biased region" description="Acidic residues" evidence="5">
    <location>
        <begin position="438"/>
        <end position="447"/>
    </location>
</feature>
<dbReference type="InterPro" id="IPR020471">
    <property type="entry name" value="AKR"/>
</dbReference>
<dbReference type="PRINTS" id="PR00069">
    <property type="entry name" value="ALDKETRDTASE"/>
</dbReference>